<protein>
    <submittedName>
        <fullName evidence="1">Uncharacterized protein</fullName>
    </submittedName>
</protein>
<comment type="caution">
    <text evidence="1">The sequence shown here is derived from an EMBL/GenBank/DDBJ whole genome shotgun (WGS) entry which is preliminary data.</text>
</comment>
<gene>
    <name evidence="1" type="ORF">L6452_28702</name>
</gene>
<reference evidence="1 2" key="2">
    <citation type="journal article" date="2022" name="Mol. Ecol. Resour.">
        <title>The genomes of chicory, endive, great burdock and yacon provide insights into Asteraceae paleo-polyploidization history and plant inulin production.</title>
        <authorList>
            <person name="Fan W."/>
            <person name="Wang S."/>
            <person name="Wang H."/>
            <person name="Wang A."/>
            <person name="Jiang F."/>
            <person name="Liu H."/>
            <person name="Zhao H."/>
            <person name="Xu D."/>
            <person name="Zhang Y."/>
        </authorList>
    </citation>
    <scope>NUCLEOTIDE SEQUENCE [LARGE SCALE GENOMIC DNA]</scope>
    <source>
        <strain evidence="2">cv. Niubang</strain>
    </source>
</reference>
<accession>A0ACB9A0I1</accession>
<evidence type="ECO:0000313" key="2">
    <source>
        <dbReference type="Proteomes" id="UP001055879"/>
    </source>
</evidence>
<dbReference type="EMBL" id="CM042055">
    <property type="protein sequence ID" value="KAI3702948.1"/>
    <property type="molecule type" value="Genomic_DNA"/>
</dbReference>
<dbReference type="Proteomes" id="UP001055879">
    <property type="component" value="Linkage Group LG09"/>
</dbReference>
<sequence>MYAVVHTRILSRFKAATELTGGKPWWLRARTDEAGRRNLINTHGTTYKARNLVNWNVKNDTRSFSEVVRQGRNNDGVVAGEKTQANLEEARNKEEEAISGEDLKDPSLQERERDSREENDHMVNENGESSEKGVTGEEAPAMMIEEEDRTSQGKDSNCFREEEGNNYNSHLDDGAHVGEEGNRAVNEVNKCGHVEVSQEAESYHPNNIVGLKNTSLTAAQKEKYNGSPRGAEPKQFNNQFPAQGEAKLKGPINKQREVDARRRQGDEVIKPVVLFSCFNLLCLPSFANAREVPQLTNEASALLKWKASLDKPSQSILSSWVGSNPCRDWMGIGCSNGTTTAAEKVVISINLGNSSLRGTLRDLDSGTLLNIQSLDLWGNSLFGSIPSNLGNMSELRYIDLSHNNFTGEIPSEIGMLRSLEHLHLNDNRLSGNIPNSIGNLTNLIDLWLLANDLTGPIPPEIGTLSSLTELRYLELSHNNFTGEIPSEIGMLRSLEYLHLNDNRLSGNIPNSIGNLTNLIELWLLDNDLTGPIPPEIGTLSSLKFQQLDLSQNLLTGVIPSSIGNLSNLYFLYLFGNQLSGSIPSEIGVARGLIDLQISKNHITGTIPISFRNFSRLGRMYLGDNFISGSIPSYFANYTQLTELHLADNQLSGIIPPELGKTTALVLLSLFMNSLTGSIPQDLNLTRMEEFAVSENMLSGPLPQKVCDSGLLSLFAVGDNLFSGPVPKSLKNCSSLSKVRLQKNQLTGNISEDFGIYPKLNSINLSYNRLYGEVSSNWGLCSSLTSLKMTNNNLSGKIPLELGGATQLYELNLSSNHLVGEIPKTLGRLTSVVNLNLDNNNLSGTIPSELGNLYKLEILNLAKNSLTGPINENLGECLKLRDLNLSTNKLEGVIPVRISKLDKLESLDLSANNLNGKLPPQLGGLKTVQLLNLSHNNLTGSIPSSFTGMVSLTSVDVSYNQLEGPLPKLRAFEEAPKAALRNNKRLCGNNTGLDCPIQGRNQANENKGQKVILILIPALGCMLLLSFVIVRIFIYIRKRNPNDTNMTQEIEANIFTIWSYDGKMVYERIIEALEDFDPKHIVGVGGYGTVYKAELPTEVLAVKKVHAPEEGEMQDLKSFENEIRALTEIRHQNIVKLYGFCSHPRHSFLVYEFLAGGSLRNVLNDMEQAVAFDWNKRVSVVKGIANALSYMHHECSQPIIHRDLSSSNVLLDSDWVAHVSDFGTAKLLKPGSSNWTSFAGTLGYIAPELAYTMEVNEKCDVYSFGVLTLEVLMGKHPGDFISSSSYINTSLTEVLLDQRLQPPVEPIAKQVKLLVEVAFSCLNQSPHSRPSMWDVARGLPVDKGSAKRLIWPDVHLNLGED</sequence>
<keyword evidence="2" id="KW-1185">Reference proteome</keyword>
<name>A0ACB9A0I1_ARCLA</name>
<proteinExistence type="predicted"/>
<evidence type="ECO:0000313" key="1">
    <source>
        <dbReference type="EMBL" id="KAI3702948.1"/>
    </source>
</evidence>
<organism evidence="1 2">
    <name type="scientific">Arctium lappa</name>
    <name type="common">Greater burdock</name>
    <name type="synonym">Lappa major</name>
    <dbReference type="NCBI Taxonomy" id="4217"/>
    <lineage>
        <taxon>Eukaryota</taxon>
        <taxon>Viridiplantae</taxon>
        <taxon>Streptophyta</taxon>
        <taxon>Embryophyta</taxon>
        <taxon>Tracheophyta</taxon>
        <taxon>Spermatophyta</taxon>
        <taxon>Magnoliopsida</taxon>
        <taxon>eudicotyledons</taxon>
        <taxon>Gunneridae</taxon>
        <taxon>Pentapetalae</taxon>
        <taxon>asterids</taxon>
        <taxon>campanulids</taxon>
        <taxon>Asterales</taxon>
        <taxon>Asteraceae</taxon>
        <taxon>Carduoideae</taxon>
        <taxon>Cardueae</taxon>
        <taxon>Arctiinae</taxon>
        <taxon>Arctium</taxon>
    </lineage>
</organism>
<reference evidence="2" key="1">
    <citation type="journal article" date="2022" name="Mol. Ecol. Resour.">
        <title>The genomes of chicory, endive, great burdock and yacon provide insights into Asteraceae palaeo-polyploidization history and plant inulin production.</title>
        <authorList>
            <person name="Fan W."/>
            <person name="Wang S."/>
            <person name="Wang H."/>
            <person name="Wang A."/>
            <person name="Jiang F."/>
            <person name="Liu H."/>
            <person name="Zhao H."/>
            <person name="Xu D."/>
            <person name="Zhang Y."/>
        </authorList>
    </citation>
    <scope>NUCLEOTIDE SEQUENCE [LARGE SCALE GENOMIC DNA]</scope>
    <source>
        <strain evidence="2">cv. Niubang</strain>
    </source>
</reference>